<evidence type="ECO:0000256" key="18">
    <source>
        <dbReference type="ARBA" id="ARBA00023136"/>
    </source>
</evidence>
<feature type="region of interest" description="Disordered" evidence="23">
    <location>
        <begin position="1113"/>
        <end position="1149"/>
    </location>
</feature>
<feature type="region of interest" description="Disordered" evidence="23">
    <location>
        <begin position="936"/>
        <end position="982"/>
    </location>
</feature>
<keyword evidence="14" id="KW-0611">Plant defense</keyword>
<dbReference type="InterPro" id="IPR041118">
    <property type="entry name" value="Rx_N"/>
</dbReference>
<evidence type="ECO:0000313" key="26">
    <source>
        <dbReference type="Proteomes" id="UP000823388"/>
    </source>
</evidence>
<dbReference type="GO" id="GO:0016020">
    <property type="term" value="C:membrane"/>
    <property type="evidence" value="ECO:0007669"/>
    <property type="project" value="UniProtKB-SubCell"/>
</dbReference>
<dbReference type="GO" id="GO:0009742">
    <property type="term" value="P:brassinosteroid mediated signaling pathway"/>
    <property type="evidence" value="ECO:0007669"/>
    <property type="project" value="UniProtKB-ARBA"/>
</dbReference>
<dbReference type="InterPro" id="IPR032675">
    <property type="entry name" value="LRR_dom_sf"/>
</dbReference>
<evidence type="ECO:0000256" key="8">
    <source>
        <dbReference type="ARBA" id="ARBA00022679"/>
    </source>
</evidence>
<evidence type="ECO:0000256" key="3">
    <source>
        <dbReference type="ARBA" id="ARBA00008684"/>
    </source>
</evidence>
<evidence type="ECO:0000256" key="12">
    <source>
        <dbReference type="ARBA" id="ARBA00022741"/>
    </source>
</evidence>
<proteinExistence type="inferred from homology"/>
<evidence type="ECO:0000256" key="13">
    <source>
        <dbReference type="ARBA" id="ARBA00022777"/>
    </source>
</evidence>
<dbReference type="Gene3D" id="1.20.5.4130">
    <property type="match status" value="1"/>
</dbReference>
<dbReference type="SUPFAM" id="SSF52058">
    <property type="entry name" value="L domain-like"/>
    <property type="match status" value="1"/>
</dbReference>
<dbReference type="Gene3D" id="3.40.50.300">
    <property type="entry name" value="P-loop containing nucleotide triphosphate hydrolases"/>
    <property type="match status" value="1"/>
</dbReference>
<dbReference type="PANTHER" id="PTHR48006">
    <property type="entry name" value="LEUCINE-RICH REPEAT-CONTAINING PROTEIN DDB_G0281931-RELATED"/>
    <property type="match status" value="1"/>
</dbReference>
<keyword evidence="26" id="KW-1185">Reference proteome</keyword>
<dbReference type="Pfam" id="PF00931">
    <property type="entry name" value="NB-ARC"/>
    <property type="match status" value="1"/>
</dbReference>
<evidence type="ECO:0000313" key="25">
    <source>
        <dbReference type="EMBL" id="KAG2619847.1"/>
    </source>
</evidence>
<comment type="catalytic activity">
    <reaction evidence="21">
        <text>L-threonyl-[protein] + ATP = O-phospho-L-threonyl-[protein] + ADP + H(+)</text>
        <dbReference type="Rhea" id="RHEA:46608"/>
        <dbReference type="Rhea" id="RHEA-COMP:11060"/>
        <dbReference type="Rhea" id="RHEA-COMP:11605"/>
        <dbReference type="ChEBI" id="CHEBI:15378"/>
        <dbReference type="ChEBI" id="CHEBI:30013"/>
        <dbReference type="ChEBI" id="CHEBI:30616"/>
        <dbReference type="ChEBI" id="CHEBI:61977"/>
        <dbReference type="ChEBI" id="CHEBI:456216"/>
        <dbReference type="EC" id="2.7.11.1"/>
    </reaction>
</comment>
<accession>A0A8T0UC10</accession>
<evidence type="ECO:0000256" key="6">
    <source>
        <dbReference type="ARBA" id="ARBA00022527"/>
    </source>
</evidence>
<dbReference type="SUPFAM" id="SSF56112">
    <property type="entry name" value="Protein kinase-like (PK-like)"/>
    <property type="match status" value="1"/>
</dbReference>
<sequence length="1606" mass="178521">MIEAPVTVSLGVVRSLPAKLERLLSPEADQWRLREGEKNKIRLLKDRLQELMDKYLVEPSNVVAPASTARCWVKEVRELSYDIDNFLDELAHGLHSAAAQKNLRGRVAKLREGLSRSRWVAHETARFRARLEEAIQRHKRYNLDMHQSRATRIDSDEFPIPPLYGLKAMRLVGIDSSMEKLGDWLTGDGEQQLRVMSIVGPGGVGKTALANELYCKLGRRFQCRAFARSSQKPDMRRLLTSILLQVRRQQLPDDAELGNLIGTIRAHLQDKNYFIIIDDLWASSMWDVVSRAFPDDKCCSRVLVTTESDGVAQICSGHNSNRIFKMEPLSDNESKKLFFRRFPGNQSKSNEQLYEVLSEIIRKCGGSPLAIITTASLLARQQNWIEQCNCIRRSLSSNLRTHRTIEWMKEVLSLCYNNLPGRLKSCMLYLSIYKEDHVIWKDYLVKQWIAEGFICAQEGKGKEEVASTYFDELVNRGMIQPVDINCNGEVLSCTVHYIIHNLIRYKSIEENFVAAIDHSQANVRLADKVRRLSLQFGNAEDAAQPTRLRLMHVQSLAFFGLFKSLPSIAEFRLLHVMILHLWGDQNNRSFDLTTVCQLFRLRYLEIVCNVTLDLQTKMQGLQHLETLIIDSRISEVPLDIVHLSGLRYLSLPGDTNLPNGISQLTSLHALGCFDLSNNSADNVLNLGELTNLQDLRLICSTMPSDNLEKKLQCLGLILSKLSNLKSLTMLPGGSSNATLRASASSINISCDSLNSVSSPPALLQKLELLPQICVFSILPEWIGKLRLLAILKIQVMGLSGNDVGILEGLPALSALLLYVRTASTERIHFDKEGFPVLKHFKFICSALCIAFVKGAMPNIRRLKLGFNANTLVQHNPADAGFEHLTGLEEISAKIGNVGANESSRMAAQSALEAAFSPHRVNIKLVDWTFYGEKERSTAAQKEKHQTLENSNPIPDVITKEGSDERYGIGEKGAKQGTNKRSDNRITVSLESFQEQQEIQEMGSAEATSKQHETGITMSLESSDEQQEIQEMGLVEATSKQRGSGITVSLESSEEQQKVQGMGSVEATNKQRGTGITVLLESSVKQQEIQEMGSVETTSKHGTGITVLLESSDEQQEIQEMGSAEATSKQHDTGDLSNNDLSGQVPSTGSLSLSTPISFANNPNICGPGTTKPSSGASHFCPPTVQSPGSCSSCIGAIGSGVVAGATLLLAVPAICCAWCRCRKSQEHFFDVQAEDNKLVVAAKLGQLKRFSLWELIVATDSFSTKNIVGRGGLSDVYKGRLADGSLVAVKRLKEERTPGMELQFQTEIEMSGMVVVHRNLLRLLGFCMTSTEALLVYPYMANGSVASRLRGTVLFTPVVIQPLYCFFFSACFTFSTTIINCETFIALVYFVEREPFEPPLNWQTRLRIALGSARGLSCLHDQCGPKIIHRNIKATNILLDEDFEAAVGHFNLAKLMDHKDTNVTTAFRGTIEHIAPEYLSTGKCSQKSDVFAYGMMLLELITGQRAFDLARLANDDDVMLLDWIKGLLKKKSLEVLIDPDIGMDYNYIESEVQSLIQVALLCTQGSPMDRPQMSEVVRMLEGNDGLAERCEEWQELELPGPVYESS</sequence>
<comment type="subcellular location">
    <subcellularLocation>
        <location evidence="1">Membrane</location>
        <topology evidence="1">Single-pass membrane protein</topology>
    </subcellularLocation>
</comment>
<comment type="similarity">
    <text evidence="2">Belongs to the protein kinase superfamily. TKL Ser/Thr protein kinase family. ROCO subfamily.</text>
</comment>
<dbReference type="InterPro" id="IPR002182">
    <property type="entry name" value="NB-ARC"/>
</dbReference>
<dbReference type="Gene3D" id="1.10.8.430">
    <property type="entry name" value="Helical domain of apoptotic protease-activating factors"/>
    <property type="match status" value="1"/>
</dbReference>
<dbReference type="GO" id="GO:0002758">
    <property type="term" value="P:innate immune response-activating signaling pathway"/>
    <property type="evidence" value="ECO:0007669"/>
    <property type="project" value="UniProtKB-ARBA"/>
</dbReference>
<dbReference type="SUPFAM" id="SSF52540">
    <property type="entry name" value="P-loop containing nucleoside triphosphate hydrolases"/>
    <property type="match status" value="1"/>
</dbReference>
<dbReference type="PANTHER" id="PTHR48006:SF102">
    <property type="entry name" value="LEUCINE-RICH REPEAT-CONTAINING PROTEIN DDB_G0281931-RELATED"/>
    <property type="match status" value="1"/>
</dbReference>
<evidence type="ECO:0000256" key="16">
    <source>
        <dbReference type="ARBA" id="ARBA00022989"/>
    </source>
</evidence>
<evidence type="ECO:0000256" key="10">
    <source>
        <dbReference type="ARBA" id="ARBA00022729"/>
    </source>
</evidence>
<evidence type="ECO:0000256" key="21">
    <source>
        <dbReference type="ARBA" id="ARBA00047899"/>
    </source>
</evidence>
<feature type="compositionally biased region" description="Basic and acidic residues" evidence="23">
    <location>
        <begin position="957"/>
        <end position="982"/>
    </location>
</feature>
<dbReference type="InterPro" id="IPR001245">
    <property type="entry name" value="Ser-Thr/Tyr_kinase_cat_dom"/>
</dbReference>
<dbReference type="FunFam" id="1.10.10.10:FF:000322">
    <property type="entry name" value="Probable disease resistance protein At1g63360"/>
    <property type="match status" value="1"/>
</dbReference>
<evidence type="ECO:0000256" key="22">
    <source>
        <dbReference type="ARBA" id="ARBA00048679"/>
    </source>
</evidence>
<feature type="compositionally biased region" description="Basic and acidic residues" evidence="23">
    <location>
        <begin position="936"/>
        <end position="946"/>
    </location>
</feature>
<dbReference type="Gene3D" id="3.30.200.20">
    <property type="entry name" value="Phosphorylase Kinase, domain 1"/>
    <property type="match status" value="1"/>
</dbReference>
<dbReference type="Proteomes" id="UP000823388">
    <property type="component" value="Chromosome 3N"/>
</dbReference>
<keyword evidence="9" id="KW-0812">Transmembrane</keyword>
<protein>
    <recommendedName>
        <fullName evidence="5">non-specific serine/threonine protein kinase</fullName>
        <ecNumber evidence="5">2.7.11.1</ecNumber>
    </recommendedName>
</protein>
<keyword evidence="7" id="KW-0433">Leucine-rich repeat</keyword>
<evidence type="ECO:0000256" key="23">
    <source>
        <dbReference type="SAM" id="MobiDB-lite"/>
    </source>
</evidence>
<keyword evidence="12" id="KW-0547">Nucleotide-binding</keyword>
<evidence type="ECO:0000259" key="24">
    <source>
        <dbReference type="PROSITE" id="PS50011"/>
    </source>
</evidence>
<evidence type="ECO:0000256" key="4">
    <source>
        <dbReference type="ARBA" id="ARBA00008894"/>
    </source>
</evidence>
<dbReference type="InterPro" id="IPR011009">
    <property type="entry name" value="Kinase-like_dom_sf"/>
</dbReference>
<dbReference type="InterPro" id="IPR051824">
    <property type="entry name" value="LRR_Rcpt-Like_S/T_Kinase"/>
</dbReference>
<evidence type="ECO:0000256" key="11">
    <source>
        <dbReference type="ARBA" id="ARBA00022737"/>
    </source>
</evidence>
<keyword evidence="8" id="KW-0808">Transferase</keyword>
<dbReference type="FunFam" id="3.30.200.20:FF:000015">
    <property type="entry name" value="Somatic embryogenesis receptor kinase 1"/>
    <property type="match status" value="1"/>
</dbReference>
<dbReference type="Gene3D" id="1.10.10.10">
    <property type="entry name" value="Winged helix-like DNA-binding domain superfamily/Winged helix DNA-binding domain"/>
    <property type="match status" value="1"/>
</dbReference>
<dbReference type="InterPro" id="IPR055414">
    <property type="entry name" value="LRR_R13L4/SHOC2-like"/>
</dbReference>
<evidence type="ECO:0000256" key="15">
    <source>
        <dbReference type="ARBA" id="ARBA00022840"/>
    </source>
</evidence>
<dbReference type="PRINTS" id="PR00364">
    <property type="entry name" value="DISEASERSIST"/>
</dbReference>
<keyword evidence="20" id="KW-0325">Glycoprotein</keyword>
<evidence type="ECO:0000256" key="19">
    <source>
        <dbReference type="ARBA" id="ARBA00023170"/>
    </source>
</evidence>
<comment type="caution">
    <text evidence="25">The sequence shown here is derived from an EMBL/GenBank/DDBJ whole genome shotgun (WGS) entry which is preliminary data.</text>
</comment>
<dbReference type="GO" id="GO:0043531">
    <property type="term" value="F:ADP binding"/>
    <property type="evidence" value="ECO:0007669"/>
    <property type="project" value="InterPro"/>
</dbReference>
<dbReference type="Pfam" id="PF23559">
    <property type="entry name" value="WHD_DRP"/>
    <property type="match status" value="1"/>
</dbReference>
<keyword evidence="17" id="KW-0175">Coiled coil</keyword>
<evidence type="ECO:0000256" key="9">
    <source>
        <dbReference type="ARBA" id="ARBA00022692"/>
    </source>
</evidence>
<keyword evidence="16" id="KW-1133">Transmembrane helix</keyword>
<feature type="compositionally biased region" description="Polar residues" evidence="23">
    <location>
        <begin position="1134"/>
        <end position="1149"/>
    </location>
</feature>
<keyword evidence="18" id="KW-0472">Membrane</keyword>
<dbReference type="InterPro" id="IPR042197">
    <property type="entry name" value="Apaf_helical"/>
</dbReference>
<dbReference type="PROSITE" id="PS50011">
    <property type="entry name" value="PROTEIN_KINASE_DOM"/>
    <property type="match status" value="1"/>
</dbReference>
<dbReference type="FunFam" id="1.10.510.10:FF:000016">
    <property type="entry name" value="Somatic embryogenesis receptor-like kinase 1"/>
    <property type="match status" value="1"/>
</dbReference>
<keyword evidence="6" id="KW-0723">Serine/threonine-protein kinase</keyword>
<comment type="catalytic activity">
    <reaction evidence="22">
        <text>L-seryl-[protein] + ATP = O-phospho-L-seryl-[protein] + ADP + H(+)</text>
        <dbReference type="Rhea" id="RHEA:17989"/>
        <dbReference type="Rhea" id="RHEA-COMP:9863"/>
        <dbReference type="Rhea" id="RHEA-COMP:11604"/>
        <dbReference type="ChEBI" id="CHEBI:15378"/>
        <dbReference type="ChEBI" id="CHEBI:29999"/>
        <dbReference type="ChEBI" id="CHEBI:30616"/>
        <dbReference type="ChEBI" id="CHEBI:83421"/>
        <dbReference type="ChEBI" id="CHEBI:456216"/>
        <dbReference type="EC" id="2.7.11.1"/>
    </reaction>
</comment>
<keyword evidence="19" id="KW-0675">Receptor</keyword>
<feature type="domain" description="Protein kinase" evidence="24">
    <location>
        <begin position="1262"/>
        <end position="1586"/>
    </location>
</feature>
<dbReference type="Pfam" id="PF18052">
    <property type="entry name" value="Rx_N"/>
    <property type="match status" value="1"/>
</dbReference>
<dbReference type="EC" id="2.7.11.1" evidence="5"/>
<keyword evidence="15" id="KW-0067">ATP-binding</keyword>
<dbReference type="Gene3D" id="1.10.510.10">
    <property type="entry name" value="Transferase(Phosphotransferase) domain 1"/>
    <property type="match status" value="1"/>
</dbReference>
<evidence type="ECO:0000256" key="2">
    <source>
        <dbReference type="ARBA" id="ARBA00008171"/>
    </source>
</evidence>
<keyword evidence="10" id="KW-0732">Signal</keyword>
<dbReference type="Pfam" id="PF07714">
    <property type="entry name" value="PK_Tyr_Ser-Thr"/>
    <property type="match status" value="1"/>
</dbReference>
<reference evidence="25" key="1">
    <citation type="submission" date="2020-05" db="EMBL/GenBank/DDBJ databases">
        <title>WGS assembly of Panicum virgatum.</title>
        <authorList>
            <person name="Lovell J.T."/>
            <person name="Jenkins J."/>
            <person name="Shu S."/>
            <person name="Juenger T.E."/>
            <person name="Schmutz J."/>
        </authorList>
    </citation>
    <scope>NUCLEOTIDE SEQUENCE</scope>
    <source>
        <strain evidence="25">AP13</strain>
    </source>
</reference>
<dbReference type="InterPro" id="IPR036388">
    <property type="entry name" value="WH-like_DNA-bd_sf"/>
</dbReference>
<dbReference type="GO" id="GO:0042742">
    <property type="term" value="P:defense response to bacterium"/>
    <property type="evidence" value="ECO:0007669"/>
    <property type="project" value="UniProtKB-ARBA"/>
</dbReference>
<comment type="similarity">
    <text evidence="4">Belongs to the disease resistance NB-LRR family.</text>
</comment>
<evidence type="ECO:0000256" key="14">
    <source>
        <dbReference type="ARBA" id="ARBA00022821"/>
    </source>
</evidence>
<name>A0A8T0UC10_PANVG</name>
<keyword evidence="13" id="KW-0418">Kinase</keyword>
<evidence type="ECO:0000256" key="5">
    <source>
        <dbReference type="ARBA" id="ARBA00012513"/>
    </source>
</evidence>
<keyword evidence="11" id="KW-0677">Repeat</keyword>
<dbReference type="GO" id="GO:0005524">
    <property type="term" value="F:ATP binding"/>
    <property type="evidence" value="ECO:0007669"/>
    <property type="project" value="UniProtKB-KW"/>
</dbReference>
<evidence type="ECO:0000256" key="20">
    <source>
        <dbReference type="ARBA" id="ARBA00023180"/>
    </source>
</evidence>
<evidence type="ECO:0000256" key="1">
    <source>
        <dbReference type="ARBA" id="ARBA00004167"/>
    </source>
</evidence>
<dbReference type="GO" id="GO:0009626">
    <property type="term" value="P:plant-type hypersensitive response"/>
    <property type="evidence" value="ECO:0007669"/>
    <property type="project" value="UniProtKB-ARBA"/>
</dbReference>
<comment type="similarity">
    <text evidence="3">Belongs to the protein kinase superfamily. Ser/Thr protein kinase family.</text>
</comment>
<dbReference type="InterPro" id="IPR058922">
    <property type="entry name" value="WHD_DRP"/>
</dbReference>
<gene>
    <name evidence="25" type="ORF">PVAP13_3NG140400</name>
</gene>
<evidence type="ECO:0000256" key="17">
    <source>
        <dbReference type="ARBA" id="ARBA00023054"/>
    </source>
</evidence>
<evidence type="ECO:0000256" key="7">
    <source>
        <dbReference type="ARBA" id="ARBA00022614"/>
    </source>
</evidence>
<dbReference type="EMBL" id="CM029042">
    <property type="protein sequence ID" value="KAG2619847.1"/>
    <property type="molecule type" value="Genomic_DNA"/>
</dbReference>
<organism evidence="25 26">
    <name type="scientific">Panicum virgatum</name>
    <name type="common">Blackwell switchgrass</name>
    <dbReference type="NCBI Taxonomy" id="38727"/>
    <lineage>
        <taxon>Eukaryota</taxon>
        <taxon>Viridiplantae</taxon>
        <taxon>Streptophyta</taxon>
        <taxon>Embryophyta</taxon>
        <taxon>Tracheophyta</taxon>
        <taxon>Spermatophyta</taxon>
        <taxon>Magnoliopsida</taxon>
        <taxon>Liliopsida</taxon>
        <taxon>Poales</taxon>
        <taxon>Poaceae</taxon>
        <taxon>PACMAD clade</taxon>
        <taxon>Panicoideae</taxon>
        <taxon>Panicodae</taxon>
        <taxon>Paniceae</taxon>
        <taxon>Panicinae</taxon>
        <taxon>Panicum</taxon>
        <taxon>Panicum sect. Hiantes</taxon>
    </lineage>
</organism>
<dbReference type="InterPro" id="IPR000719">
    <property type="entry name" value="Prot_kinase_dom"/>
</dbReference>
<dbReference type="GO" id="GO:0004674">
    <property type="term" value="F:protein serine/threonine kinase activity"/>
    <property type="evidence" value="ECO:0007669"/>
    <property type="project" value="UniProtKB-KW"/>
</dbReference>
<dbReference type="Gene3D" id="3.80.10.10">
    <property type="entry name" value="Ribonuclease Inhibitor"/>
    <property type="match status" value="1"/>
</dbReference>
<dbReference type="InterPro" id="IPR027417">
    <property type="entry name" value="P-loop_NTPase"/>
</dbReference>
<dbReference type="Pfam" id="PF23598">
    <property type="entry name" value="LRR_14"/>
    <property type="match status" value="1"/>
</dbReference>